<dbReference type="EMBL" id="JASNQZ010000015">
    <property type="protein sequence ID" value="KAL0947645.1"/>
    <property type="molecule type" value="Genomic_DNA"/>
</dbReference>
<evidence type="ECO:0000313" key="2">
    <source>
        <dbReference type="Proteomes" id="UP001556367"/>
    </source>
</evidence>
<reference evidence="2" key="1">
    <citation type="submission" date="2024-06" db="EMBL/GenBank/DDBJ databases">
        <title>Multi-omics analyses provide insights into the biosynthesis of the anticancer antibiotic pleurotin in Hohenbuehelia grisea.</title>
        <authorList>
            <person name="Weaver J.A."/>
            <person name="Alberti F."/>
        </authorList>
    </citation>
    <scope>NUCLEOTIDE SEQUENCE [LARGE SCALE GENOMIC DNA]</scope>
    <source>
        <strain evidence="2">T-177</strain>
    </source>
</reference>
<evidence type="ECO:0000313" key="1">
    <source>
        <dbReference type="EMBL" id="KAL0947645.1"/>
    </source>
</evidence>
<name>A0ABR3IWA2_9AGAR</name>
<protein>
    <submittedName>
        <fullName evidence="1">Uncharacterized protein</fullName>
    </submittedName>
</protein>
<dbReference type="Proteomes" id="UP001556367">
    <property type="component" value="Unassembled WGS sequence"/>
</dbReference>
<proteinExistence type="predicted"/>
<organism evidence="1 2">
    <name type="scientific">Hohenbuehelia grisea</name>
    <dbReference type="NCBI Taxonomy" id="104357"/>
    <lineage>
        <taxon>Eukaryota</taxon>
        <taxon>Fungi</taxon>
        <taxon>Dikarya</taxon>
        <taxon>Basidiomycota</taxon>
        <taxon>Agaricomycotina</taxon>
        <taxon>Agaricomycetes</taxon>
        <taxon>Agaricomycetidae</taxon>
        <taxon>Agaricales</taxon>
        <taxon>Pleurotineae</taxon>
        <taxon>Pleurotaceae</taxon>
        <taxon>Hohenbuehelia</taxon>
    </lineage>
</organism>
<gene>
    <name evidence="1" type="ORF">HGRIS_013732</name>
</gene>
<sequence length="105" mass="11425">MDFFGMITERFLEVLIIGGSGVHVHWPPFGASTVNVEPLKARSASMPWLGSFSLNLVQLLLCSITLTFPLLSMQSSVSMGNESLWPGLNPCVKDMPGTSDGWQVL</sequence>
<keyword evidence="2" id="KW-1185">Reference proteome</keyword>
<accession>A0ABR3IWA2</accession>
<comment type="caution">
    <text evidence="1">The sequence shown here is derived from an EMBL/GenBank/DDBJ whole genome shotgun (WGS) entry which is preliminary data.</text>
</comment>